<proteinExistence type="predicted"/>
<gene>
    <name evidence="2" type="ORF">CBOVIS_LOCUS4993</name>
</gene>
<comment type="caution">
    <text evidence="2">The sequence shown here is derived from an EMBL/GenBank/DDBJ whole genome shotgun (WGS) entry which is preliminary data.</text>
</comment>
<dbReference type="EMBL" id="CADEPM010000003">
    <property type="protein sequence ID" value="CAB3402368.1"/>
    <property type="molecule type" value="Genomic_DNA"/>
</dbReference>
<dbReference type="PANTHER" id="PTHR39075">
    <property type="entry name" value="FI19908P1"/>
    <property type="match status" value="1"/>
</dbReference>
<keyword evidence="3" id="KW-1185">Reference proteome</keyword>
<dbReference type="AlphaFoldDB" id="A0A8S1EM96"/>
<dbReference type="Proteomes" id="UP000494206">
    <property type="component" value="Unassembled WGS sequence"/>
</dbReference>
<evidence type="ECO:0000313" key="3">
    <source>
        <dbReference type="Proteomes" id="UP000494206"/>
    </source>
</evidence>
<dbReference type="PANTHER" id="PTHR39075:SF1">
    <property type="entry name" value="FI19908P1"/>
    <property type="match status" value="1"/>
</dbReference>
<feature type="compositionally biased region" description="Polar residues" evidence="1">
    <location>
        <begin position="39"/>
        <end position="54"/>
    </location>
</feature>
<organism evidence="2 3">
    <name type="scientific">Caenorhabditis bovis</name>
    <dbReference type="NCBI Taxonomy" id="2654633"/>
    <lineage>
        <taxon>Eukaryota</taxon>
        <taxon>Metazoa</taxon>
        <taxon>Ecdysozoa</taxon>
        <taxon>Nematoda</taxon>
        <taxon>Chromadorea</taxon>
        <taxon>Rhabditida</taxon>
        <taxon>Rhabditina</taxon>
        <taxon>Rhabditomorpha</taxon>
        <taxon>Rhabditoidea</taxon>
        <taxon>Rhabditidae</taxon>
        <taxon>Peloderinae</taxon>
        <taxon>Caenorhabditis</taxon>
    </lineage>
</organism>
<feature type="region of interest" description="Disordered" evidence="1">
    <location>
        <begin position="1"/>
        <end position="58"/>
    </location>
</feature>
<accession>A0A8S1EM96</accession>
<reference evidence="2 3" key="1">
    <citation type="submission" date="2020-04" db="EMBL/GenBank/DDBJ databases">
        <authorList>
            <person name="Laetsch R D."/>
            <person name="Stevens L."/>
            <person name="Kumar S."/>
            <person name="Blaxter L. M."/>
        </authorList>
    </citation>
    <scope>NUCLEOTIDE SEQUENCE [LARGE SCALE GENOMIC DNA]</scope>
</reference>
<dbReference type="GO" id="GO:0005615">
    <property type="term" value="C:extracellular space"/>
    <property type="evidence" value="ECO:0007669"/>
    <property type="project" value="TreeGrafter"/>
</dbReference>
<name>A0A8S1EM96_9PELO</name>
<sequence length="345" mass="38066">MPKLSSSEMAPPPYIPSRDAVSNQAPKNSPRRNRNRRNPTSGYLSDAKTSSISPHGSPKPRLFPFELINQNFSNPLAMPIMGIRSENPAIVEYPLLTRTQEGTMLLSLTAELLVEVCVDRSFRVVSNNNFMAYVNTTGDVSSIVHRFATIVHTIEHVHCKFVAANDRYAVLGPEGVLFSMQNLATAYLVNSSGESTQSLFPSVVAVEKPEFPIKDIDYSLHQLYAESKMGHKAAIQCGDIVQKAGYEPMKPDGTIVIHINGIHIRSNHVTGDVSIDAKPIRMDINTKRSTIHLRTTYIDMAIQDSDKCFVKRADNRIHTSRSGMVVSDGTSNISVDQHGDILSCS</sequence>
<evidence type="ECO:0000256" key="1">
    <source>
        <dbReference type="SAM" id="MobiDB-lite"/>
    </source>
</evidence>
<dbReference type="OrthoDB" id="6287170at2759"/>
<evidence type="ECO:0000313" key="2">
    <source>
        <dbReference type="EMBL" id="CAB3402368.1"/>
    </source>
</evidence>
<protein>
    <submittedName>
        <fullName evidence="2">Uncharacterized protein</fullName>
    </submittedName>
</protein>